<dbReference type="InterPro" id="IPR036397">
    <property type="entry name" value="RNaseH_sf"/>
</dbReference>
<dbReference type="InterPro" id="IPR041588">
    <property type="entry name" value="Integrase_H2C2"/>
</dbReference>
<dbReference type="Pfam" id="PF17921">
    <property type="entry name" value="Integrase_H2C2"/>
    <property type="match status" value="1"/>
</dbReference>
<evidence type="ECO:0000313" key="3">
    <source>
        <dbReference type="Proteomes" id="UP000279833"/>
    </source>
</evidence>
<accession>A0A3P8CXG2</accession>
<evidence type="ECO:0000313" key="2">
    <source>
        <dbReference type="EMBL" id="VDO92738.1"/>
    </source>
</evidence>
<dbReference type="Pfam" id="PF05380">
    <property type="entry name" value="Peptidase_A17"/>
    <property type="match status" value="1"/>
</dbReference>
<feature type="domain" description="Integrase zinc-binding" evidence="1">
    <location>
        <begin position="434"/>
        <end position="481"/>
    </location>
</feature>
<reference evidence="2 3" key="1">
    <citation type="submission" date="2018-11" db="EMBL/GenBank/DDBJ databases">
        <authorList>
            <consortium name="Pathogen Informatics"/>
        </authorList>
    </citation>
    <scope>NUCLEOTIDE SEQUENCE [LARGE SCALE GENOMIC DNA]</scope>
    <source>
        <strain>Dakar</strain>
        <strain evidence="3">Senegal</strain>
    </source>
</reference>
<evidence type="ECO:0000259" key="1">
    <source>
        <dbReference type="Pfam" id="PF17921"/>
    </source>
</evidence>
<organism evidence="2 3">
    <name type="scientific">Schistosoma curassoni</name>
    <dbReference type="NCBI Taxonomy" id="6186"/>
    <lineage>
        <taxon>Eukaryota</taxon>
        <taxon>Metazoa</taxon>
        <taxon>Spiralia</taxon>
        <taxon>Lophotrochozoa</taxon>
        <taxon>Platyhelminthes</taxon>
        <taxon>Trematoda</taxon>
        <taxon>Digenea</taxon>
        <taxon>Strigeidida</taxon>
        <taxon>Schistosomatoidea</taxon>
        <taxon>Schistosomatidae</taxon>
        <taxon>Schistosoma</taxon>
    </lineage>
</organism>
<gene>
    <name evidence="2" type="ORF">SCUD_LOCUS5054</name>
</gene>
<keyword evidence="3" id="KW-1185">Reference proteome</keyword>
<dbReference type="InterPro" id="IPR008042">
    <property type="entry name" value="Retrotrans_Pao"/>
</dbReference>
<sequence>MFGSYVEPCKSNRVLNHLSAKEESEDKFEQLYSVEFKDPFSRTISMSVEDGIALSTISNSVQRLLSLGGFNLTKWTSNSVEVLEFIPEEDRVEGNIIVCESDETSKRTLGIGWDVRTDELCFKVHEFHGNPTRGNILSYVASVFDPLGFVAPIILPAKVVLQDTCRRKLDWDVELPIDCQAKWNIWCRHIKELDHLRIPRCLKPGFEPSSAQIHCSADASELAYGVVAYIRYESVSGQIHCLFLLAKSRFAPLKLVTIPRMEFTACVLCAKIGRHVREQLSILISSVIYWTDSTVVLHCTKNMTKRFERRLINNMLSKRNGNRLTLGALSAEDIENSKSDIITLVQTIAFPAEKRVLNSSPLMLGDNTSRQQKGQEAMDEVVRRKKLIRQSSIRDLNPFMLEGKIRVEGRLQLSCLPFETKYPIIFPNNHFVTDMIIMHYHLINAHVGVTQTLSSIRGEYWIVRGYSTVRKVLKRCYLCRRLYPTPCSRIMAPLPEYRAESHSPPFSQVGVDYFGPFYPKQGRVVEKRYGCLFICLSIKAVHIEMAYSLDTDSFLCALWWPGDLTPIYSVRMFAITYSHMLSEREP</sequence>
<dbReference type="PANTHER" id="PTHR47331">
    <property type="entry name" value="PHD-TYPE DOMAIN-CONTAINING PROTEIN"/>
    <property type="match status" value="1"/>
</dbReference>
<dbReference type="PANTHER" id="PTHR47331:SF4">
    <property type="entry name" value="PEPTIDASE S1 DOMAIN-CONTAINING PROTEIN"/>
    <property type="match status" value="1"/>
</dbReference>
<dbReference type="Gene3D" id="1.10.340.70">
    <property type="match status" value="1"/>
</dbReference>
<dbReference type="Proteomes" id="UP000279833">
    <property type="component" value="Unassembled WGS sequence"/>
</dbReference>
<proteinExistence type="predicted"/>
<protein>
    <recommendedName>
        <fullName evidence="1">Integrase zinc-binding domain-containing protein</fullName>
    </recommendedName>
</protein>
<dbReference type="GO" id="GO:0003676">
    <property type="term" value="F:nucleic acid binding"/>
    <property type="evidence" value="ECO:0007669"/>
    <property type="project" value="InterPro"/>
</dbReference>
<name>A0A3P8CXG2_9TREM</name>
<dbReference type="AlphaFoldDB" id="A0A3P8CXG2"/>
<dbReference type="Gene3D" id="3.30.420.10">
    <property type="entry name" value="Ribonuclease H-like superfamily/Ribonuclease H"/>
    <property type="match status" value="1"/>
</dbReference>
<dbReference type="EMBL" id="UZAK01007564">
    <property type="protein sequence ID" value="VDO92738.1"/>
    <property type="molecule type" value="Genomic_DNA"/>
</dbReference>